<dbReference type="EMBL" id="CP042905">
    <property type="protein sequence ID" value="QEE16762.2"/>
    <property type="molecule type" value="Genomic_DNA"/>
</dbReference>
<dbReference type="SUPFAM" id="SSF55729">
    <property type="entry name" value="Acyl-CoA N-acyltransferases (Nat)"/>
    <property type="match status" value="1"/>
</dbReference>
<accession>A0A5B9DCB0</accession>
<protein>
    <submittedName>
        <fullName evidence="1">GNAT family N-acetyltransferase</fullName>
    </submittedName>
</protein>
<dbReference type="KEGG" id="psyt:DSAG12_02592"/>
<gene>
    <name evidence="1" type="ORF">DSAG12_02592</name>
</gene>
<proteinExistence type="predicted"/>
<name>A0A5B9DCB0_9ARCH</name>
<organism evidence="1 2">
    <name type="scientific">Promethearchaeum syntrophicum</name>
    <dbReference type="NCBI Taxonomy" id="2594042"/>
    <lineage>
        <taxon>Archaea</taxon>
        <taxon>Promethearchaeati</taxon>
        <taxon>Promethearchaeota</taxon>
        <taxon>Promethearchaeia</taxon>
        <taxon>Promethearchaeales</taxon>
        <taxon>Promethearchaeaceae</taxon>
        <taxon>Promethearchaeum</taxon>
    </lineage>
</organism>
<dbReference type="InterPro" id="IPR016181">
    <property type="entry name" value="Acyl_CoA_acyltransferase"/>
</dbReference>
<dbReference type="CDD" id="cd04301">
    <property type="entry name" value="NAT_SF"/>
    <property type="match status" value="1"/>
</dbReference>
<dbReference type="Proteomes" id="UP000321408">
    <property type="component" value="Chromosome"/>
</dbReference>
<keyword evidence="2" id="KW-1185">Reference proteome</keyword>
<dbReference type="Pfam" id="PF00583">
    <property type="entry name" value="Acetyltransf_1"/>
    <property type="match status" value="1"/>
</dbReference>
<dbReference type="PANTHER" id="PTHR43305">
    <property type="entry name" value="FAMILY N-ACETYLTRANSFERASE, PUTATIVE (AFU_ORTHOLOGUE AFUA_2G01380)-RELATED"/>
    <property type="match status" value="1"/>
</dbReference>
<dbReference type="PROSITE" id="PS51186">
    <property type="entry name" value="GNAT"/>
    <property type="match status" value="1"/>
</dbReference>
<reference evidence="1 2" key="1">
    <citation type="journal article" date="2020" name="Nature">
        <title>Isolation of an archaeon at the prokaryote-eukaryote interface.</title>
        <authorList>
            <person name="Imachi H."/>
            <person name="Nobu M.K."/>
            <person name="Nakahara N."/>
            <person name="Morono Y."/>
            <person name="Ogawara M."/>
            <person name="Takaki Y."/>
            <person name="Takano Y."/>
            <person name="Uematsu K."/>
            <person name="Ikuta T."/>
            <person name="Ito M."/>
            <person name="Matsui Y."/>
            <person name="Miyazaki M."/>
            <person name="Murata K."/>
            <person name="Saito Y."/>
            <person name="Sakai S."/>
            <person name="Song C."/>
            <person name="Tasumi E."/>
            <person name="Yamanaka Y."/>
            <person name="Yamaguchi T."/>
            <person name="Kamagata Y."/>
            <person name="Tamaki H."/>
            <person name="Takai K."/>
        </authorList>
    </citation>
    <scope>NUCLEOTIDE SEQUENCE [LARGE SCALE GENOMIC DNA]</scope>
    <source>
        <strain evidence="1 2">MK-D1</strain>
    </source>
</reference>
<dbReference type="PANTHER" id="PTHR43305:SF1">
    <property type="entry name" value="FAMILY N-ACETYLTRANSFERASE, PUTATIVE (AFU_ORTHOLOGUE AFUA_2G01380)-RELATED"/>
    <property type="match status" value="1"/>
</dbReference>
<reference evidence="1 2" key="2">
    <citation type="journal article" date="2024" name="Int. J. Syst. Evol. Microbiol.">
        <title>Promethearchaeum syntrophicum gen. nov., sp. nov., an anaerobic, obligately syntrophic archaeon, the first isolate of the lineage 'Asgard' archaea, and proposal of the new archaeal phylum Promethearchaeota phyl. nov. and kingdom Promethearchaeati regn. nov.</title>
        <authorList>
            <person name="Imachi H."/>
            <person name="Nobu M.K."/>
            <person name="Kato S."/>
            <person name="Takaki Y."/>
            <person name="Miyazaki M."/>
            <person name="Miyata M."/>
            <person name="Ogawara M."/>
            <person name="Saito Y."/>
            <person name="Sakai S."/>
            <person name="Tahara Y.O."/>
            <person name="Takano Y."/>
            <person name="Tasumi E."/>
            <person name="Uematsu K."/>
            <person name="Yoshimura T."/>
            <person name="Itoh T."/>
            <person name="Ohkuma M."/>
            <person name="Takai K."/>
        </authorList>
    </citation>
    <scope>NUCLEOTIDE SEQUENCE [LARGE SCALE GENOMIC DNA]</scope>
    <source>
        <strain evidence="1 2">MK-D1</strain>
    </source>
</reference>
<dbReference type="InterPro" id="IPR000182">
    <property type="entry name" value="GNAT_dom"/>
</dbReference>
<evidence type="ECO:0000313" key="1">
    <source>
        <dbReference type="EMBL" id="QEE16762.2"/>
    </source>
</evidence>
<dbReference type="GO" id="GO:0016747">
    <property type="term" value="F:acyltransferase activity, transferring groups other than amino-acyl groups"/>
    <property type="evidence" value="ECO:0007669"/>
    <property type="project" value="InterPro"/>
</dbReference>
<dbReference type="AlphaFoldDB" id="A0A5B9DCB0"/>
<evidence type="ECO:0000313" key="2">
    <source>
        <dbReference type="Proteomes" id="UP000321408"/>
    </source>
</evidence>
<dbReference type="Gene3D" id="3.40.630.30">
    <property type="match status" value="1"/>
</dbReference>
<dbReference type="InterPro" id="IPR052777">
    <property type="entry name" value="Acetyltransferase_Enz"/>
</dbReference>
<sequence>MMMIIFHVYDKSSHRTIFIELNKAYLNWMREECLRYFELDFVDALGPIDEYIENSLPEFESLVPPTGIVYIVSYNDKIAGMGGLKRINKEIAEIKRMYVKPDFRGKDLGNEIMSKLIETAKDFGYSKLRLDTGPISTVAHKVYKSAGFYEIEEYPEAEVPPIIRFDWFFMEKIL</sequence>